<keyword evidence="8" id="KW-0862">Zinc</keyword>
<dbReference type="InterPro" id="IPR038120">
    <property type="entry name" value="Rpb1_funnel_sf"/>
</dbReference>
<dbReference type="SUPFAM" id="SSF64484">
    <property type="entry name" value="beta and beta-prime subunits of DNA dependent RNA-polymerase"/>
    <property type="match status" value="1"/>
</dbReference>
<dbReference type="Gene3D" id="4.10.860.120">
    <property type="entry name" value="RNA polymerase II, clamp domain"/>
    <property type="match status" value="1"/>
</dbReference>
<evidence type="ECO:0000256" key="10">
    <source>
        <dbReference type="ARBA" id="ARBA00023163"/>
    </source>
</evidence>
<dbReference type="PANTHER" id="PTHR48446:SF1">
    <property type="entry name" value="DNA-DIRECTED RNA POLYMERASE SUBUNIT BETA' N-TERMINAL SECTION"/>
    <property type="match status" value="1"/>
</dbReference>
<gene>
    <name evidence="17" type="ORF">PPYR_10451</name>
</gene>
<reference evidence="16" key="1">
    <citation type="journal article" date="2016" name="Sci. Rep.">
        <title>Molecular characterization of firefly nuptial gifts: a multi-omics approach sheds light on postcopulatory sexual selection.</title>
        <authorList>
            <person name="Al-Wathiqui N."/>
            <person name="Fallon T.R."/>
            <person name="South A."/>
            <person name="Weng J.K."/>
            <person name="Lewis S.M."/>
        </authorList>
    </citation>
    <scope>NUCLEOTIDE SEQUENCE</scope>
</reference>
<dbReference type="CDD" id="cd02583">
    <property type="entry name" value="RNAP_III_RPC1_N"/>
    <property type="match status" value="1"/>
</dbReference>
<dbReference type="InterPro" id="IPR007081">
    <property type="entry name" value="RNA_pol_Rpb1_5"/>
</dbReference>
<proteinExistence type="inferred from homology"/>
<keyword evidence="10 14" id="KW-0804">Transcription</keyword>
<dbReference type="NCBIfam" id="NF006336">
    <property type="entry name" value="PRK08566.1"/>
    <property type="match status" value="1"/>
</dbReference>
<keyword evidence="5 14" id="KW-0808">Transferase</keyword>
<dbReference type="Gene3D" id="3.30.1490.180">
    <property type="entry name" value="RNA polymerase ii"/>
    <property type="match status" value="1"/>
</dbReference>
<dbReference type="FunFam" id="1.10.150.390:FF:000004">
    <property type="entry name" value="DNA-directed RNA polymerase subunit"/>
    <property type="match status" value="1"/>
</dbReference>
<evidence type="ECO:0000256" key="5">
    <source>
        <dbReference type="ARBA" id="ARBA00022679"/>
    </source>
</evidence>
<dbReference type="Gene3D" id="6.10.250.2940">
    <property type="match status" value="1"/>
</dbReference>
<dbReference type="PANTHER" id="PTHR48446">
    <property type="entry name" value="DNA-DIRECTED RNA POLYMERASE SUBUNIT BETA' N-TERMINAL SECTION"/>
    <property type="match status" value="1"/>
</dbReference>
<evidence type="ECO:0000256" key="7">
    <source>
        <dbReference type="ARBA" id="ARBA00022723"/>
    </source>
</evidence>
<evidence type="ECO:0000256" key="2">
    <source>
        <dbReference type="ARBA" id="ARBA00006460"/>
    </source>
</evidence>
<dbReference type="GO" id="GO:0000428">
    <property type="term" value="C:DNA-directed RNA polymerase complex"/>
    <property type="evidence" value="ECO:0007669"/>
    <property type="project" value="UniProtKB-KW"/>
</dbReference>
<evidence type="ECO:0000256" key="3">
    <source>
        <dbReference type="ARBA" id="ARBA00011206"/>
    </source>
</evidence>
<dbReference type="FunFam" id="1.10.132.30:FF:000001">
    <property type="entry name" value="DNA-directed RNA polymerase subunit"/>
    <property type="match status" value="1"/>
</dbReference>
<comment type="similarity">
    <text evidence="2 14">Belongs to the RNA polymerase beta' chain family.</text>
</comment>
<dbReference type="InterPro" id="IPR044893">
    <property type="entry name" value="RNA_pol_Rpb1_clamp_domain"/>
</dbReference>
<evidence type="ECO:0000256" key="9">
    <source>
        <dbReference type="ARBA" id="ARBA00022842"/>
    </source>
</evidence>
<comment type="catalytic activity">
    <reaction evidence="12 14">
        <text>RNA(n) + a ribonucleoside 5'-triphosphate = RNA(n+1) + diphosphate</text>
        <dbReference type="Rhea" id="RHEA:21248"/>
        <dbReference type="Rhea" id="RHEA-COMP:14527"/>
        <dbReference type="Rhea" id="RHEA-COMP:17342"/>
        <dbReference type="ChEBI" id="CHEBI:33019"/>
        <dbReference type="ChEBI" id="CHEBI:61557"/>
        <dbReference type="ChEBI" id="CHEBI:140395"/>
        <dbReference type="EC" id="2.7.7.6"/>
    </reaction>
</comment>
<evidence type="ECO:0000259" key="15">
    <source>
        <dbReference type="SMART" id="SM00663"/>
    </source>
</evidence>
<keyword evidence="9" id="KW-0460">Magnesium</keyword>
<dbReference type="Gene3D" id="2.40.40.20">
    <property type="match status" value="1"/>
</dbReference>
<dbReference type="FunFam" id="1.10.274.100:FF:000003">
    <property type="entry name" value="DNA-directed RNA polymerase subunit"/>
    <property type="match status" value="1"/>
</dbReference>
<dbReference type="FunFam" id="2.40.40.20:FF:000019">
    <property type="entry name" value="DNA-directed RNA polymerase II subunit RPB1"/>
    <property type="match status" value="1"/>
</dbReference>
<dbReference type="Gene3D" id="6.20.50.80">
    <property type="match status" value="1"/>
</dbReference>
<dbReference type="Pfam" id="PF04997">
    <property type="entry name" value="RNA_pol_Rpb1_1"/>
    <property type="match status" value="1"/>
</dbReference>
<dbReference type="GO" id="GO:0005654">
    <property type="term" value="C:nucleoplasm"/>
    <property type="evidence" value="ECO:0007669"/>
    <property type="project" value="UniProtKB-ARBA"/>
</dbReference>
<dbReference type="InterPro" id="IPR007066">
    <property type="entry name" value="RNA_pol_Rpb1_3"/>
</dbReference>
<dbReference type="EMBL" id="VVIM01000007">
    <property type="protein sequence ID" value="KAB0796390.1"/>
    <property type="molecule type" value="Genomic_DNA"/>
</dbReference>
<dbReference type="Pfam" id="PF05000">
    <property type="entry name" value="RNA_pol_Rpb1_4"/>
    <property type="match status" value="1"/>
</dbReference>
<dbReference type="Gene3D" id="1.10.150.390">
    <property type="match status" value="1"/>
</dbReference>
<keyword evidence="6 14" id="KW-0548">Nucleotidyltransferase</keyword>
<evidence type="ECO:0000256" key="13">
    <source>
        <dbReference type="ARBA" id="ARBA00058108"/>
    </source>
</evidence>
<dbReference type="SMART" id="SM00663">
    <property type="entry name" value="RPOLA_N"/>
    <property type="match status" value="1"/>
</dbReference>
<reference evidence="17" key="3">
    <citation type="submission" date="2019-08" db="EMBL/GenBank/DDBJ databases">
        <authorList>
            <consortium name="Photinus pyralis genome working group"/>
            <person name="Fallon T.R."/>
            <person name="Sander Lower S.E."/>
            <person name="Weng J.-K."/>
        </authorList>
    </citation>
    <scope>NUCLEOTIDE SEQUENCE</scope>
    <source>
        <strain evidence="17">1611_PpyrPB1</strain>
        <tissue evidence="17">Whole body</tissue>
    </source>
</reference>
<dbReference type="Proteomes" id="UP000327044">
    <property type="component" value="Unassembled WGS sequence"/>
</dbReference>
<dbReference type="InterPro" id="IPR042102">
    <property type="entry name" value="RNA_pol_Rpb1_3_sf"/>
</dbReference>
<evidence type="ECO:0000313" key="17">
    <source>
        <dbReference type="EMBL" id="KAB0796390.1"/>
    </source>
</evidence>
<keyword evidence="7" id="KW-0479">Metal-binding</keyword>
<accession>A0A1Y1MB63</accession>
<dbReference type="OrthoDB" id="270392at2759"/>
<organism evidence="16">
    <name type="scientific">Photinus pyralis</name>
    <name type="common">Common eastern firefly</name>
    <name type="synonym">Lampyris pyralis</name>
    <dbReference type="NCBI Taxonomy" id="7054"/>
    <lineage>
        <taxon>Eukaryota</taxon>
        <taxon>Metazoa</taxon>
        <taxon>Ecdysozoa</taxon>
        <taxon>Arthropoda</taxon>
        <taxon>Hexapoda</taxon>
        <taxon>Insecta</taxon>
        <taxon>Pterygota</taxon>
        <taxon>Neoptera</taxon>
        <taxon>Endopterygota</taxon>
        <taxon>Coleoptera</taxon>
        <taxon>Polyphaga</taxon>
        <taxon>Elateriformia</taxon>
        <taxon>Elateroidea</taxon>
        <taxon>Lampyridae</taxon>
        <taxon>Lampyrinae</taxon>
        <taxon>Photinus</taxon>
    </lineage>
</organism>
<dbReference type="InterPro" id="IPR000722">
    <property type="entry name" value="RNA_pol_asu"/>
</dbReference>
<dbReference type="GO" id="GO:0006351">
    <property type="term" value="P:DNA-templated transcription"/>
    <property type="evidence" value="ECO:0007669"/>
    <property type="project" value="InterPro"/>
</dbReference>
<keyword evidence="4 14" id="KW-0240">DNA-directed RNA polymerase</keyword>
<evidence type="ECO:0000256" key="12">
    <source>
        <dbReference type="ARBA" id="ARBA00048552"/>
    </source>
</evidence>
<evidence type="ECO:0000256" key="14">
    <source>
        <dbReference type="RuleBase" id="RU004279"/>
    </source>
</evidence>
<dbReference type="CDD" id="cd02736">
    <property type="entry name" value="RNAP_III_Rpc1_C"/>
    <property type="match status" value="1"/>
</dbReference>
<evidence type="ECO:0000313" key="18">
    <source>
        <dbReference type="Proteomes" id="UP000327044"/>
    </source>
</evidence>
<dbReference type="GO" id="GO:0003677">
    <property type="term" value="F:DNA binding"/>
    <property type="evidence" value="ECO:0007669"/>
    <property type="project" value="InterPro"/>
</dbReference>
<dbReference type="GO" id="GO:0046872">
    <property type="term" value="F:metal ion binding"/>
    <property type="evidence" value="ECO:0007669"/>
    <property type="project" value="UniProtKB-KW"/>
</dbReference>
<comment type="subcellular location">
    <subcellularLocation>
        <location evidence="1">Nucleus</location>
    </subcellularLocation>
</comment>
<protein>
    <recommendedName>
        <fullName evidence="14">DNA-directed RNA polymerase subunit</fullName>
        <ecNumber evidence="14">2.7.7.6</ecNumber>
    </recommendedName>
</protein>
<dbReference type="GO" id="GO:0003899">
    <property type="term" value="F:DNA-directed RNA polymerase activity"/>
    <property type="evidence" value="ECO:0007669"/>
    <property type="project" value="UniProtKB-EC"/>
</dbReference>
<keyword evidence="11" id="KW-0539">Nucleus</keyword>
<dbReference type="Gene3D" id="1.10.132.30">
    <property type="match status" value="1"/>
</dbReference>
<dbReference type="EC" id="2.7.7.6" evidence="14"/>
<dbReference type="InParanoid" id="A0A1Y1MB63"/>
<evidence type="ECO:0000256" key="4">
    <source>
        <dbReference type="ARBA" id="ARBA00022478"/>
    </source>
</evidence>
<sequence>MPKEQYREADVARKISHVTFGLESPESMQQQAHLHVVAKNLYNQDQSRTPVPYGVLDQRMGTNQKDSPCQTCGKNLNDCVGHFGYLDLELPVFHVGYFRNIISILQSICKRCGHVLLDDDDKVQFRRRLTNPNLSYMVKKAIRKKVLEKCKKISKCKHCKDINGVVKKMAASKTAGSGSVLKIVHEKYRGKNDSTVKEFMDEFNNAIEMNAELESVISTAALSQVLTPIDVLQLFKCIPEADIPLLAMDPKRGRPKDLILSRMLVPPVCIRPSVLSDLKAGTNEDDLTMKQSEIIFINDAIQKHKLSGASVNMYQEGWDFLQLHTALYINSELSGVPLAMMPKKPGRGLVQRLKGKQGRFRGNLSGKRVDFSSRTVISPDPNLEIDQVGVPCHIAKILTFPERVIHANMYLMRQLVINGPDTWPGANYVQQKGSQFKKFLKYGNREKLAQELKLGDLVERHLRNDDVVLFNRQPSLHKLSIMAHRAKIHNHRTFRFNECVCNPYNADFDGDEMNLHLPQTEEAKAEALILMGNKNNLVTPRNGELLIAATQDFLTGAYILTKKDTFLDFVHASQLAATILAGEDANLIINLPPPAILKPRRLWTGKQIFGIILKPNRESTIKANLEAKGKAYTKDKELCVKDSYVLIRNSELLAGTLDKGHLGSGGKGSNIFYVILRDFGQAFAIKSMWRLGKLASYLLMNSGFSIGIGDVTPGENLIRKKNALLDGGYSKCDEYIKAMAEGKLPCQPGCSEEETLEAVILKELSVIREHAGQACVSELHPTNSPLIMALSGSKGSFINISQMIACVGQQALNGKRVPNGFNDRSLPHFEHNSKTPAAKGFVENSFYSGLTPTEFFFHTMGGREGLVDTAVKTAETGYMQRRLVKSLEDLVVHYDGSVRNAEGDIIQISYGCDGLDPSCMEGKDCPVDFDRVLAHIRAKCPYRDEIALDADQIRRATKAFLATNSLNECSEDFKSELSKFMEAIACKLERICEKFGNGAAVKEIERLTCSQLVTFLETCGQKFARSVIEPGTAVGALAAQSIGEPGTQMTLKTFHFAGVASMNITQGVPRIKEIINASKSISTPIIRASLVDPHNPEFARRVKGRVERTRLGEITSYIDDVYMKSDCFLMIKIDCERINLLQLEVNTETIRYSLCTSRLKLKPNDVEVVSDTVILVRANHSKHSQRLNFALQELKQVIPDVVIKGLPTVNRAVIAREDKQGVSHYNLCVEGDNLREVMATYGVDGHRTISNNIIEVFHTLGIEAARQTIMHEIKMVMENHGMSVDYRHIMLLAAQMTHTGEVLGITRDGLAKMKQSVFNLASFEKTADHLFDAAYYGQTDKINGVSENIIMGMPAAIGTGIFKLLHKPLYSDEKPAALPLLFETALESQA</sequence>
<dbReference type="InterPro" id="IPR015700">
    <property type="entry name" value="RPC1"/>
</dbReference>
<dbReference type="FunCoup" id="A0A1Y1MB63">
    <property type="interactions" value="2051"/>
</dbReference>
<evidence type="ECO:0000256" key="11">
    <source>
        <dbReference type="ARBA" id="ARBA00023242"/>
    </source>
</evidence>
<dbReference type="EMBL" id="GEZM01036154">
    <property type="protein sequence ID" value="JAV82934.1"/>
    <property type="molecule type" value="Transcribed_RNA"/>
</dbReference>
<dbReference type="FunFam" id="4.10.860.120:FF:000004">
    <property type="entry name" value="DNA-directed RNA polymerase subunit"/>
    <property type="match status" value="1"/>
</dbReference>
<name>A0A1Y1MB63_PHOPY</name>
<dbReference type="Pfam" id="PF00623">
    <property type="entry name" value="RNA_pol_Rpb1_2"/>
    <property type="match status" value="1"/>
</dbReference>
<dbReference type="InterPro" id="IPR007080">
    <property type="entry name" value="RNA_pol_Rpb1_1"/>
</dbReference>
<dbReference type="InterPro" id="IPR007083">
    <property type="entry name" value="RNA_pol_Rpb1_4"/>
</dbReference>
<dbReference type="Gene3D" id="1.10.274.100">
    <property type="entry name" value="RNA polymerase Rpb1, domain 3"/>
    <property type="match status" value="1"/>
</dbReference>
<dbReference type="InterPro" id="IPR035697">
    <property type="entry name" value="RNAP_III_RPC1_N"/>
</dbReference>
<evidence type="ECO:0000313" key="16">
    <source>
        <dbReference type="EMBL" id="JAV82934.1"/>
    </source>
</evidence>
<keyword evidence="18" id="KW-1185">Reference proteome</keyword>
<comment type="function">
    <text evidence="13">DNA-dependent RNA polymerase catalyzes the transcription of DNA into RNA using the four ribonucleoside triphosphates as substrates. Largest and catalytic core component of RNA polymerase III which synthesizes small RNAs, such as 5S rRNA and tRNAs. Forms the polymerase active center together with the second largest subunit. A single-stranded DNA template strand of the promoter is positioned within the central active site cleft of Pol III. A bridging helix emanates from RPC1 and crosses the cleft near the catalytic site and is thought to promote translocation of Pol III by acting as a ratchet that moves the RNA-DNA hybrid through the active site by switching from straight to bent conformations at each step of nucleotide addition.</text>
</comment>
<comment type="subunit">
    <text evidence="3">Component of the RNA polymerase III (Pol III) complex consisting of 17 subunits.</text>
</comment>
<dbReference type="Pfam" id="PF04998">
    <property type="entry name" value="RNA_pol_Rpb1_5"/>
    <property type="match status" value="1"/>
</dbReference>
<dbReference type="Pfam" id="PF04983">
    <property type="entry name" value="RNA_pol_Rpb1_3"/>
    <property type="match status" value="1"/>
</dbReference>
<evidence type="ECO:0000256" key="1">
    <source>
        <dbReference type="ARBA" id="ARBA00004123"/>
    </source>
</evidence>
<evidence type="ECO:0000256" key="8">
    <source>
        <dbReference type="ARBA" id="ARBA00022833"/>
    </source>
</evidence>
<dbReference type="InterPro" id="IPR035698">
    <property type="entry name" value="RNAP_III_Rpc1_C"/>
</dbReference>
<dbReference type="FunFam" id="3.30.1490.180:FF:000002">
    <property type="entry name" value="DNA-directed RNA polymerase subunit"/>
    <property type="match status" value="1"/>
</dbReference>
<dbReference type="InterPro" id="IPR006592">
    <property type="entry name" value="RNA_pol_N"/>
</dbReference>
<evidence type="ECO:0000256" key="6">
    <source>
        <dbReference type="ARBA" id="ARBA00022695"/>
    </source>
</evidence>
<reference evidence="17 18" key="2">
    <citation type="journal article" date="2018" name="Elife">
        <title>Firefly genomes illuminate parallel origins of bioluminescence in beetles.</title>
        <authorList>
            <person name="Fallon T.R."/>
            <person name="Lower S.E."/>
            <person name="Chang C.H."/>
            <person name="Bessho-Uehara M."/>
            <person name="Martin G.J."/>
            <person name="Bewick A.J."/>
            <person name="Behringer M."/>
            <person name="Debat H.J."/>
            <person name="Wong I."/>
            <person name="Day J.C."/>
            <person name="Suvorov A."/>
            <person name="Silva C.J."/>
            <person name="Stanger-Hall K.F."/>
            <person name="Hall D.W."/>
            <person name="Schmitz R.J."/>
            <person name="Nelson D.R."/>
            <person name="Lewis S.M."/>
            <person name="Shigenobu S."/>
            <person name="Bybee S.M."/>
            <person name="Larracuente A.M."/>
            <person name="Oba Y."/>
            <person name="Weng J.K."/>
        </authorList>
    </citation>
    <scope>NUCLEOTIDE SEQUENCE [LARGE SCALE GENOMIC DNA]</scope>
    <source>
        <strain evidence="17">1611_PpyrPB1</strain>
        <tissue evidence="17">Whole body</tissue>
    </source>
</reference>
<feature type="domain" description="RNA polymerase N-terminal" evidence="15">
    <location>
        <begin position="256"/>
        <end position="561"/>
    </location>
</feature>